<evidence type="ECO:0000259" key="5">
    <source>
        <dbReference type="Pfam" id="PF00561"/>
    </source>
</evidence>
<name>A0A239CMJ1_9ACTN</name>
<accession>A0A239CMJ1</accession>
<dbReference type="Pfam" id="PF08386">
    <property type="entry name" value="Abhydrolase_4"/>
    <property type="match status" value="1"/>
</dbReference>
<dbReference type="PANTHER" id="PTHR43248">
    <property type="entry name" value="2-SUCCINYL-6-HYDROXY-2,4-CYCLOHEXADIENE-1-CARBOXYLATE SYNTHASE"/>
    <property type="match status" value="1"/>
</dbReference>
<evidence type="ECO:0000313" key="7">
    <source>
        <dbReference type="EMBL" id="SNS20901.1"/>
    </source>
</evidence>
<dbReference type="InterPro" id="IPR013595">
    <property type="entry name" value="Pept_S33_TAP-like_C"/>
</dbReference>
<evidence type="ECO:0000256" key="1">
    <source>
        <dbReference type="ARBA" id="ARBA00010088"/>
    </source>
</evidence>
<reference evidence="7 8" key="1">
    <citation type="submission" date="2017-06" db="EMBL/GenBank/DDBJ databases">
        <authorList>
            <person name="Kim H.J."/>
            <person name="Triplett B.A."/>
        </authorList>
    </citation>
    <scope>NUCLEOTIDE SEQUENCE [LARGE SCALE GENOMIC DNA]</scope>
    <source>
        <strain evidence="7 8">DSM 43151</strain>
    </source>
</reference>
<organism evidence="7 8">
    <name type="scientific">Actinoplanes regularis</name>
    <dbReference type="NCBI Taxonomy" id="52697"/>
    <lineage>
        <taxon>Bacteria</taxon>
        <taxon>Bacillati</taxon>
        <taxon>Actinomycetota</taxon>
        <taxon>Actinomycetes</taxon>
        <taxon>Micromonosporales</taxon>
        <taxon>Micromonosporaceae</taxon>
        <taxon>Actinoplanes</taxon>
    </lineage>
</organism>
<dbReference type="OrthoDB" id="4006962at2"/>
<proteinExistence type="inferred from homology"/>
<dbReference type="InterPro" id="IPR051601">
    <property type="entry name" value="Serine_prot/Carboxylest_S33"/>
</dbReference>
<dbReference type="AlphaFoldDB" id="A0A239CMJ1"/>
<feature type="domain" description="AB hydrolase-1" evidence="5">
    <location>
        <begin position="92"/>
        <end position="270"/>
    </location>
</feature>
<keyword evidence="2 4" id="KW-0732">Signal</keyword>
<dbReference type="Pfam" id="PF00561">
    <property type="entry name" value="Abhydrolase_1"/>
    <property type="match status" value="1"/>
</dbReference>
<keyword evidence="8" id="KW-1185">Reference proteome</keyword>
<protein>
    <submittedName>
        <fullName evidence="7">TAP-like protein</fullName>
    </submittedName>
</protein>
<dbReference type="RefSeq" id="WP_089296082.1">
    <property type="nucleotide sequence ID" value="NZ_BOMU01000075.1"/>
</dbReference>
<evidence type="ECO:0000256" key="2">
    <source>
        <dbReference type="ARBA" id="ARBA00022729"/>
    </source>
</evidence>
<evidence type="ECO:0000256" key="3">
    <source>
        <dbReference type="ARBA" id="ARBA00022801"/>
    </source>
</evidence>
<dbReference type="Gene3D" id="3.40.50.1820">
    <property type="entry name" value="alpha/beta hydrolase"/>
    <property type="match status" value="1"/>
</dbReference>
<dbReference type="InterPro" id="IPR029058">
    <property type="entry name" value="AB_hydrolase_fold"/>
</dbReference>
<sequence>MKRIWAAATVVALGAAGTAITSAEAASPIGKPGDAPAPIAWSPCTETSLKAQGAECGFVTVPMDYTKPNGTKIQLAVARVEHTVPDDKYQGVMLVNPGGPGGSGRGMATLGEKVPNGAGDAYDWIGFDPRGVGASTPKLTCDSGYLGFNRPPYVPTTPAVEDAWHVRSAKYAADCAKAGGALLSHMRTEDSVRDMDSIRKALGADTINFYGFSYGTYLGQVYATLFPKRVRRMVLDGNVNPQRVWYQANLDQDVAFDRNMKLYFSWLAKNDSVYHLGKTGPEVEKLYYRQLGELATKPAGGLIGPAELTDVFLQPGYYVFGWEKAGRAFSDWVTKKDSAGLKSLYEENNPQTAGADNDYAVYLAVQCTDTRWPAKWSTWVKDNWRIYHKAPFETWGNAWYNAPCRHWPVRAGRPVRVDGSKAPPILLISETLDAATPFSGSLEVRRLFPRASLVEGVNGTTHAGSLFGNACIDDTIAGYLATGALPKRVAGNRSDKQCTPIAPSNPAQPTLKRSADLLERLQLQQLIIGR</sequence>
<feature type="domain" description="Peptidase S33 tripeptidyl aminopeptidase-like C-terminal" evidence="6">
    <location>
        <begin position="392"/>
        <end position="488"/>
    </location>
</feature>
<feature type="chain" id="PRO_5012782828" evidence="4">
    <location>
        <begin position="26"/>
        <end position="530"/>
    </location>
</feature>
<evidence type="ECO:0000256" key="4">
    <source>
        <dbReference type="SAM" id="SignalP"/>
    </source>
</evidence>
<dbReference type="PANTHER" id="PTHR43248:SF29">
    <property type="entry name" value="TRIPEPTIDYL AMINOPEPTIDASE"/>
    <property type="match status" value="1"/>
</dbReference>
<dbReference type="EMBL" id="FZNR01000011">
    <property type="protein sequence ID" value="SNS20901.1"/>
    <property type="molecule type" value="Genomic_DNA"/>
</dbReference>
<evidence type="ECO:0000313" key="8">
    <source>
        <dbReference type="Proteomes" id="UP000198415"/>
    </source>
</evidence>
<gene>
    <name evidence="7" type="ORF">SAMN06264365_111253</name>
</gene>
<dbReference type="InterPro" id="IPR000073">
    <property type="entry name" value="AB_hydrolase_1"/>
</dbReference>
<dbReference type="SUPFAM" id="SSF53474">
    <property type="entry name" value="alpha/beta-Hydrolases"/>
    <property type="match status" value="1"/>
</dbReference>
<dbReference type="Proteomes" id="UP000198415">
    <property type="component" value="Unassembled WGS sequence"/>
</dbReference>
<comment type="similarity">
    <text evidence="1">Belongs to the peptidase S33 family.</text>
</comment>
<dbReference type="GO" id="GO:0016787">
    <property type="term" value="F:hydrolase activity"/>
    <property type="evidence" value="ECO:0007669"/>
    <property type="project" value="UniProtKB-KW"/>
</dbReference>
<feature type="signal peptide" evidence="4">
    <location>
        <begin position="1"/>
        <end position="25"/>
    </location>
</feature>
<evidence type="ECO:0000259" key="6">
    <source>
        <dbReference type="Pfam" id="PF08386"/>
    </source>
</evidence>
<keyword evidence="3" id="KW-0378">Hydrolase</keyword>